<proteinExistence type="inferred from homology"/>
<evidence type="ECO:0000259" key="5">
    <source>
        <dbReference type="SMART" id="SM00329"/>
    </source>
</evidence>
<dbReference type="InterPro" id="IPR017942">
    <property type="entry name" value="Lipid-bd_serum_glycop_N"/>
</dbReference>
<evidence type="ECO:0000256" key="3">
    <source>
        <dbReference type="ARBA" id="ARBA00022525"/>
    </source>
</evidence>
<keyword evidence="3" id="KW-0964">Secreted</keyword>
<evidence type="ECO:0000313" key="6">
    <source>
        <dbReference type="EMBL" id="GAB1287075.1"/>
    </source>
</evidence>
<feature type="transmembrane region" description="Helical" evidence="4">
    <location>
        <begin position="46"/>
        <end position="66"/>
    </location>
</feature>
<dbReference type="InterPro" id="IPR001124">
    <property type="entry name" value="Lipid-bd_serum_glycop_C"/>
</dbReference>
<dbReference type="InterPro" id="IPR051660">
    <property type="entry name" value="BPI_fold-BPI/LBP"/>
</dbReference>
<evidence type="ECO:0000313" key="7">
    <source>
        <dbReference type="Proteomes" id="UP001623349"/>
    </source>
</evidence>
<dbReference type="InterPro" id="IPR017943">
    <property type="entry name" value="Bactericidal_perm-incr_a/b_dom"/>
</dbReference>
<protein>
    <submittedName>
        <fullName evidence="6">BPI fold-containing family B member 2</fullName>
    </submittedName>
</protein>
<keyword evidence="4" id="KW-1133">Transmembrane helix</keyword>
<dbReference type="SMART" id="SM00329">
    <property type="entry name" value="BPI2"/>
    <property type="match status" value="1"/>
</dbReference>
<comment type="caution">
    <text evidence="6">The sequence shown here is derived from an EMBL/GenBank/DDBJ whole genome shotgun (WGS) entry which is preliminary data.</text>
</comment>
<dbReference type="EMBL" id="BAAFST010000002">
    <property type="protein sequence ID" value="GAB1287075.1"/>
    <property type="molecule type" value="Genomic_DNA"/>
</dbReference>
<evidence type="ECO:0000256" key="2">
    <source>
        <dbReference type="ARBA" id="ARBA00007292"/>
    </source>
</evidence>
<dbReference type="Pfam" id="PF02886">
    <property type="entry name" value="LBP_BPI_CETP_C"/>
    <property type="match status" value="1"/>
</dbReference>
<dbReference type="PANTHER" id="PTHR46019">
    <property type="entry name" value="BPI FOLD-CONTAINING FAMILY B MEMBER 4-RELATED"/>
    <property type="match status" value="1"/>
</dbReference>
<dbReference type="SUPFAM" id="SSF55394">
    <property type="entry name" value="Bactericidal permeability-increasing protein, BPI"/>
    <property type="match status" value="2"/>
</dbReference>
<dbReference type="Proteomes" id="UP001623349">
    <property type="component" value="Unassembled WGS sequence"/>
</dbReference>
<comment type="similarity">
    <text evidence="2">Belongs to the BPI/LBP/Plunc superfamily. BPI/LBP family.</text>
</comment>
<dbReference type="Pfam" id="PF01273">
    <property type="entry name" value="LBP_BPI_CETP"/>
    <property type="match status" value="1"/>
</dbReference>
<evidence type="ECO:0000256" key="1">
    <source>
        <dbReference type="ARBA" id="ARBA00004613"/>
    </source>
</evidence>
<reference evidence="6 7" key="1">
    <citation type="submission" date="2024-08" db="EMBL/GenBank/DDBJ databases">
        <title>The draft genome of Apodemus speciosus.</title>
        <authorList>
            <person name="Nabeshima K."/>
            <person name="Suzuki S."/>
            <person name="Onuma M."/>
        </authorList>
    </citation>
    <scope>NUCLEOTIDE SEQUENCE [LARGE SCALE GENOMIC DNA]</scope>
    <source>
        <strain evidence="6">IB14-021</strain>
    </source>
</reference>
<sequence>MSYLLLVHPYQGAWAKEEDGDLWKSKRRKWLPLPPPPLTSLRDPGAVAGAAMAGTYSLGLLLLLLLRVMVTVSLPVIVVRLNKAALDYVSDIGKAPLQRALQVTLSDFMDPSGEVLQSTRVQILDVHVPFFYLKFIAGFGVHLSAAANFTIKVFRVPEPMELVLPADLLADVHVARDSIGTLVLSVPTCSSIFSPASMLDGRNSTSLELLELVQEHIKADLNNKLCLHISALVQDLNVHLGTLIGTRHTPAMPAAISGHVRPTFASFPGRRLRPERTLTAQASVLCFHESRLEALHEGLSPVGPESQLRYSTTSMPTITSNYISLDIRATLFLLGKPILLPLHGAHPFVLPWPSGDEGAMVTVGLSRHLFDCALLMLQKAGSLNLDITGQLNSKNNLLNTSVLGQLIPEVAHLFPAPTPVVLKVQLGATPVVMLHTSNSTLQLQPFVEVFAAPPNLALQFLFSLDVIVNLDLQLSVSKAKLRGSTSMLGGFQLSVATSNVGSVDAAPSTPTQPLAVLQVDQVHALISTVFQKPLLDHLNALLGMGIVLPSVLNLHYVHSEVSVREGYVVVSSGLAYQR</sequence>
<dbReference type="PANTHER" id="PTHR46019:SF1">
    <property type="entry name" value="BPI FOLD-CONTAINING FAMILY B MEMBER 2"/>
    <property type="match status" value="1"/>
</dbReference>
<dbReference type="Gene3D" id="3.15.10.10">
    <property type="entry name" value="Bactericidal permeability-increasing protein, domain 1"/>
    <property type="match status" value="1"/>
</dbReference>
<evidence type="ECO:0000256" key="4">
    <source>
        <dbReference type="SAM" id="Phobius"/>
    </source>
</evidence>
<gene>
    <name evidence="6" type="ORF">APTSU1_000230500</name>
</gene>
<organism evidence="6 7">
    <name type="scientific">Apodemus speciosus</name>
    <name type="common">Large Japanese field mouse</name>
    <dbReference type="NCBI Taxonomy" id="105296"/>
    <lineage>
        <taxon>Eukaryota</taxon>
        <taxon>Metazoa</taxon>
        <taxon>Chordata</taxon>
        <taxon>Craniata</taxon>
        <taxon>Vertebrata</taxon>
        <taxon>Euteleostomi</taxon>
        <taxon>Mammalia</taxon>
        <taxon>Eutheria</taxon>
        <taxon>Euarchontoglires</taxon>
        <taxon>Glires</taxon>
        <taxon>Rodentia</taxon>
        <taxon>Myomorpha</taxon>
        <taxon>Muroidea</taxon>
        <taxon>Muridae</taxon>
        <taxon>Murinae</taxon>
        <taxon>Apodemus</taxon>
    </lineage>
</organism>
<dbReference type="Gene3D" id="3.15.20.10">
    <property type="entry name" value="Bactericidal permeability-increasing protein, domain 2"/>
    <property type="match status" value="1"/>
</dbReference>
<keyword evidence="7" id="KW-1185">Reference proteome</keyword>
<keyword evidence="4" id="KW-0812">Transmembrane</keyword>
<name>A0ABQ0EJS4_APOSI</name>
<accession>A0ABQ0EJS4</accession>
<keyword evidence="4" id="KW-0472">Membrane</keyword>
<feature type="domain" description="Lipid-binding serum glycoprotein C-terminal" evidence="5">
    <location>
        <begin position="355"/>
        <end position="572"/>
    </location>
</feature>
<comment type="subcellular location">
    <subcellularLocation>
        <location evidence="1">Secreted</location>
    </subcellularLocation>
</comment>